<accession>A0A417Z7X2</accession>
<protein>
    <recommendedName>
        <fullName evidence="3">DUF305 domain-containing protein</fullName>
    </recommendedName>
</protein>
<dbReference type="EMBL" id="QWLM01000004">
    <property type="protein sequence ID" value="RHW46728.1"/>
    <property type="molecule type" value="Genomic_DNA"/>
</dbReference>
<organism evidence="1 2">
    <name type="scientific">Dermacoccus abyssi</name>
    <dbReference type="NCBI Taxonomy" id="322596"/>
    <lineage>
        <taxon>Bacteria</taxon>
        <taxon>Bacillati</taxon>
        <taxon>Actinomycetota</taxon>
        <taxon>Actinomycetes</taxon>
        <taxon>Micrococcales</taxon>
        <taxon>Dermacoccaceae</taxon>
        <taxon>Dermacoccus</taxon>
    </lineage>
</organism>
<name>A0A417Z7X2_9MICO</name>
<evidence type="ECO:0008006" key="3">
    <source>
        <dbReference type="Google" id="ProtNLM"/>
    </source>
</evidence>
<dbReference type="RefSeq" id="WP_118912998.1">
    <property type="nucleotide sequence ID" value="NZ_CBCRVH010000003.1"/>
</dbReference>
<evidence type="ECO:0000313" key="1">
    <source>
        <dbReference type="EMBL" id="RHW46728.1"/>
    </source>
</evidence>
<sequence>MPRDDQFLQIYLQHHWVGSTGGRDLFDRAASSHSDARAREQLATLAREVTEDRQALRDIADRFGVREARVQQAAARIGEYLGRFKPNGALKGRSPLSDLVELEALSLGVEGKKRCWLTLLTRAEGEPRLDAAQLEELLRRADQQLDVLAGLHREAAARI</sequence>
<comment type="caution">
    <text evidence="1">The sequence shown here is derived from an EMBL/GenBank/DDBJ whole genome shotgun (WGS) entry which is preliminary data.</text>
</comment>
<gene>
    <name evidence="1" type="ORF">D1832_05760</name>
</gene>
<evidence type="ECO:0000313" key="2">
    <source>
        <dbReference type="Proteomes" id="UP000285376"/>
    </source>
</evidence>
<dbReference type="Proteomes" id="UP000285376">
    <property type="component" value="Unassembled WGS sequence"/>
</dbReference>
<dbReference type="AlphaFoldDB" id="A0A417Z7X2"/>
<reference evidence="1 2" key="1">
    <citation type="submission" date="2018-08" db="EMBL/GenBank/DDBJ databases">
        <title>Whole genome sequence analysis of Dermacoccus abyssi bacteria isolated from Deep Mariana trench Micromonospora spp reveals genes involved in the environmental adaptation and production of secondary metabolites.</title>
        <authorList>
            <person name="Abdel-Mageed W.M."/>
            <person name="Lehri B."/>
            <person name="Nouioui I."/>
            <person name="Goodfellow I."/>
            <person name="Jaspars M."/>
            <person name="Karlyshev A."/>
        </authorList>
    </citation>
    <scope>NUCLEOTIDE SEQUENCE [LARGE SCALE GENOMIC DNA]</scope>
    <source>
        <strain evidence="1 2">MT1.1</strain>
    </source>
</reference>
<proteinExistence type="predicted"/>